<organism evidence="2 3">
    <name type="scientific">Vreelandella salicampi</name>
    <dbReference type="NCBI Taxonomy" id="1449798"/>
    <lineage>
        <taxon>Bacteria</taxon>
        <taxon>Pseudomonadati</taxon>
        <taxon>Pseudomonadota</taxon>
        <taxon>Gammaproteobacteria</taxon>
        <taxon>Oceanospirillales</taxon>
        <taxon>Halomonadaceae</taxon>
        <taxon>Vreelandella</taxon>
    </lineage>
</organism>
<gene>
    <name evidence="2" type="ORF">HZS81_13450</name>
</gene>
<evidence type="ECO:0000313" key="2">
    <source>
        <dbReference type="EMBL" id="NYS61758.1"/>
    </source>
</evidence>
<reference evidence="2 3" key="1">
    <citation type="journal article" date="2015" name="Int. J. Syst. Evol. Microbiol.">
        <title>Halomonas salicampi sp. nov., a halotolerant and alkalitolerant bacterium isolated from a saltern soil.</title>
        <authorList>
            <person name="Lee J.C."/>
            <person name="Kim Y.S."/>
            <person name="Yun B.S."/>
            <person name="Whang K.S."/>
        </authorList>
    </citation>
    <scope>NUCLEOTIDE SEQUENCE [LARGE SCALE GENOMIC DNA]</scope>
    <source>
        <strain evidence="2 3">BH103</strain>
    </source>
</reference>
<sequence>MTGVYRKHKEIALNIQELEPGFAICDAITPDDLEDVAQRGFKSVICNRRPGEANDHPDDKPLSTKAHALGLEWRCIPVTPGEYSDADIAAFSRALDELPTPILAFCRSGKRAVHLWAHAKSQEHSCDIPALLAAAHEAGHDLEERRSTLEAAQSNSWQRRT</sequence>
<dbReference type="Proteomes" id="UP000586119">
    <property type="component" value="Unassembled WGS sequence"/>
</dbReference>
<dbReference type="Pfam" id="PF04273">
    <property type="entry name" value="BLH_phosphatase"/>
    <property type="match status" value="1"/>
</dbReference>
<dbReference type="InterPro" id="IPR029021">
    <property type="entry name" value="Prot-tyrosine_phosphatase-like"/>
</dbReference>
<dbReference type="AlphaFoldDB" id="A0A7Z0LMP1"/>
<name>A0A7Z0LMP1_9GAMM</name>
<feature type="domain" description="Beta-lactamase hydrolase-like protein phosphatase-like" evidence="1">
    <location>
        <begin position="17"/>
        <end position="120"/>
    </location>
</feature>
<accession>A0A7Z0LMP1</accession>
<keyword evidence="3" id="KW-1185">Reference proteome</keyword>
<comment type="caution">
    <text evidence="2">The sequence shown here is derived from an EMBL/GenBank/DDBJ whole genome shotgun (WGS) entry which is preliminary data.</text>
</comment>
<evidence type="ECO:0000259" key="1">
    <source>
        <dbReference type="Pfam" id="PF04273"/>
    </source>
</evidence>
<evidence type="ECO:0000313" key="3">
    <source>
        <dbReference type="Proteomes" id="UP000586119"/>
    </source>
</evidence>
<dbReference type="Gene3D" id="3.90.190.10">
    <property type="entry name" value="Protein tyrosine phosphatase superfamily"/>
    <property type="match status" value="1"/>
</dbReference>
<dbReference type="EMBL" id="JACCDF010000012">
    <property type="protein sequence ID" value="NYS61758.1"/>
    <property type="molecule type" value="Genomic_DNA"/>
</dbReference>
<dbReference type="InterPro" id="IPR005939">
    <property type="entry name" value="BLH_phosphatase-like"/>
</dbReference>
<dbReference type="GO" id="GO:0016787">
    <property type="term" value="F:hydrolase activity"/>
    <property type="evidence" value="ECO:0007669"/>
    <property type="project" value="InterPro"/>
</dbReference>
<dbReference type="NCBIfam" id="TIGR01244">
    <property type="entry name" value="TIGR01244 family sulfur transferase"/>
    <property type="match status" value="1"/>
</dbReference>
<proteinExistence type="predicted"/>
<protein>
    <submittedName>
        <fullName evidence="2">TIGR01244 family phosphatase</fullName>
    </submittedName>
</protein>
<dbReference type="SUPFAM" id="SSF52799">
    <property type="entry name" value="(Phosphotyrosine protein) phosphatases II"/>
    <property type="match status" value="1"/>
</dbReference>